<name>A0A383A908_9ZZZZ</name>
<accession>A0A383A908</accession>
<feature type="non-terminal residue" evidence="1">
    <location>
        <position position="58"/>
    </location>
</feature>
<proteinExistence type="predicted"/>
<evidence type="ECO:0000313" key="1">
    <source>
        <dbReference type="EMBL" id="SVE04222.1"/>
    </source>
</evidence>
<dbReference type="AlphaFoldDB" id="A0A383A908"/>
<reference evidence="1" key="1">
    <citation type="submission" date="2018-05" db="EMBL/GenBank/DDBJ databases">
        <authorList>
            <person name="Lanie J.A."/>
            <person name="Ng W.-L."/>
            <person name="Kazmierczak K.M."/>
            <person name="Andrzejewski T.M."/>
            <person name="Davidsen T.M."/>
            <person name="Wayne K.J."/>
            <person name="Tettelin H."/>
            <person name="Glass J.I."/>
            <person name="Rusch D."/>
            <person name="Podicherti R."/>
            <person name="Tsui H.-C.T."/>
            <person name="Winkler M.E."/>
        </authorList>
    </citation>
    <scope>NUCLEOTIDE SEQUENCE</scope>
</reference>
<sequence>MSINNISPKNLWKNKIVKNSNLLELLVYRSRLLGADLQVTNFGGGNTSSKLYLRDPLT</sequence>
<evidence type="ECO:0008006" key="2">
    <source>
        <dbReference type="Google" id="ProtNLM"/>
    </source>
</evidence>
<organism evidence="1">
    <name type="scientific">marine metagenome</name>
    <dbReference type="NCBI Taxonomy" id="408172"/>
    <lineage>
        <taxon>unclassified sequences</taxon>
        <taxon>metagenomes</taxon>
        <taxon>ecological metagenomes</taxon>
    </lineage>
</organism>
<protein>
    <recommendedName>
        <fullName evidence="2">Class II aldolase/adducin N-terminal domain-containing protein</fullName>
    </recommendedName>
</protein>
<gene>
    <name evidence="1" type="ORF">METZ01_LOCUS457076</name>
</gene>
<dbReference type="EMBL" id="UINC01190193">
    <property type="protein sequence ID" value="SVE04222.1"/>
    <property type="molecule type" value="Genomic_DNA"/>
</dbReference>